<keyword evidence="2" id="KW-0472">Membrane</keyword>
<proteinExistence type="predicted"/>
<dbReference type="Proteomes" id="UP001583186">
    <property type="component" value="Unassembled WGS sequence"/>
</dbReference>
<evidence type="ECO:0000313" key="3">
    <source>
        <dbReference type="EMBL" id="KAL1900908.1"/>
    </source>
</evidence>
<keyword evidence="4" id="KW-1185">Reference proteome</keyword>
<dbReference type="EMBL" id="JAWCUI010000008">
    <property type="protein sequence ID" value="KAL1900908.1"/>
    <property type="molecule type" value="Genomic_DNA"/>
</dbReference>
<evidence type="ECO:0000313" key="4">
    <source>
        <dbReference type="Proteomes" id="UP001583186"/>
    </source>
</evidence>
<reference evidence="3 4" key="1">
    <citation type="journal article" date="2024" name="IMA Fungus">
        <title>IMA Genome - F19 : A genome assembly and annotation guide to empower mycologists, including annotated draft genome sequences of Ceratocystis pirilliformis, Diaporthe australafricana, Fusarium ophioides, Paecilomyces lecythidis, and Sporothrix stenoceras.</title>
        <authorList>
            <person name="Aylward J."/>
            <person name="Wilson A.M."/>
            <person name="Visagie C.M."/>
            <person name="Spraker J."/>
            <person name="Barnes I."/>
            <person name="Buitendag C."/>
            <person name="Ceriani C."/>
            <person name="Del Mar Angel L."/>
            <person name="du Plessis D."/>
            <person name="Fuchs T."/>
            <person name="Gasser K."/>
            <person name="Kramer D."/>
            <person name="Li W."/>
            <person name="Munsamy K."/>
            <person name="Piso A."/>
            <person name="Price J.L."/>
            <person name="Sonnekus B."/>
            <person name="Thomas C."/>
            <person name="van der Nest A."/>
            <person name="van Dijk A."/>
            <person name="van Heerden A."/>
            <person name="van Vuuren N."/>
            <person name="Yilmaz N."/>
            <person name="Duong T.A."/>
            <person name="van der Merwe N.A."/>
            <person name="Wingfield M.J."/>
            <person name="Wingfield B.D."/>
        </authorList>
    </citation>
    <scope>NUCLEOTIDE SEQUENCE [LARGE SCALE GENOMIC DNA]</scope>
    <source>
        <strain evidence="3 4">CMW 5346</strain>
    </source>
</reference>
<keyword evidence="2" id="KW-1133">Transmembrane helix</keyword>
<name>A0ABR3ZJL7_9PEZI</name>
<gene>
    <name evidence="3" type="ORF">Sste5346_001969</name>
</gene>
<protein>
    <submittedName>
        <fullName evidence="3">Uncharacterized protein</fullName>
    </submittedName>
</protein>
<comment type="caution">
    <text evidence="3">The sequence shown here is derived from an EMBL/GenBank/DDBJ whole genome shotgun (WGS) entry which is preliminary data.</text>
</comment>
<organism evidence="3 4">
    <name type="scientific">Sporothrix stenoceras</name>
    <dbReference type="NCBI Taxonomy" id="5173"/>
    <lineage>
        <taxon>Eukaryota</taxon>
        <taxon>Fungi</taxon>
        <taxon>Dikarya</taxon>
        <taxon>Ascomycota</taxon>
        <taxon>Pezizomycotina</taxon>
        <taxon>Sordariomycetes</taxon>
        <taxon>Sordariomycetidae</taxon>
        <taxon>Ophiostomatales</taxon>
        <taxon>Ophiostomataceae</taxon>
        <taxon>Sporothrix</taxon>
    </lineage>
</organism>
<feature type="region of interest" description="Disordered" evidence="1">
    <location>
        <begin position="42"/>
        <end position="71"/>
    </location>
</feature>
<evidence type="ECO:0000256" key="1">
    <source>
        <dbReference type="SAM" id="MobiDB-lite"/>
    </source>
</evidence>
<feature type="transmembrane region" description="Helical" evidence="2">
    <location>
        <begin position="118"/>
        <end position="138"/>
    </location>
</feature>
<evidence type="ECO:0000256" key="2">
    <source>
        <dbReference type="SAM" id="Phobius"/>
    </source>
</evidence>
<keyword evidence="2" id="KW-0812">Transmembrane</keyword>
<accession>A0ABR3ZJL7</accession>
<feature type="compositionally biased region" description="Low complexity" evidence="1">
    <location>
        <begin position="42"/>
        <end position="61"/>
    </location>
</feature>
<sequence>MSASLQQAVTRAPVMSALSQALRPASLRPSTAATLTSSSLRLASTYRNPNDPNADDNAGGEVHVGGGGRPSLPQQKYKNKKVWPPDFTRLSPQEQLRFEKRYKRRVALASARPRWVKFVKLVQLFSITFVVIYGVLFMEWDYGPQPFVGIREWFWNTLGLLRGGQNSTVRKANEDSKDNVASEK</sequence>